<sequence>MVSPSHIWRQLGVWLVNIAENGVSTPKRLSIRVPPLIGKRMGLVHGGASIFTVHLPLRSGVAPDKG</sequence>
<evidence type="ECO:0000313" key="1">
    <source>
        <dbReference type="EMBL" id="OFJ48865.1"/>
    </source>
</evidence>
<comment type="caution">
    <text evidence="1">The sequence shown here is derived from an EMBL/GenBank/DDBJ whole genome shotgun (WGS) entry which is preliminary data.</text>
</comment>
<dbReference type="Proteomes" id="UP000092634">
    <property type="component" value="Unassembled WGS sequence"/>
</dbReference>
<proteinExistence type="predicted"/>
<evidence type="ECO:0000313" key="2">
    <source>
        <dbReference type="Proteomes" id="UP000092634"/>
    </source>
</evidence>
<protein>
    <submittedName>
        <fullName evidence="1">Uncharacterized protein</fullName>
    </submittedName>
</protein>
<reference evidence="1 2" key="1">
    <citation type="submission" date="2016-10" db="EMBL/GenBank/DDBJ databases">
        <title>Updated version of Genome Assembly of Janthinobacterium lividum ERGS5:01.</title>
        <authorList>
            <person name="Kumar R."/>
            <person name="Acharya V."/>
            <person name="Singh D."/>
        </authorList>
    </citation>
    <scope>NUCLEOTIDE SEQUENCE [LARGE SCALE GENOMIC DNA]</scope>
    <source>
        <strain evidence="1 2">ERGS5:01</strain>
    </source>
</reference>
<organism evidence="1 2">
    <name type="scientific">Janthinobacterium lividum</name>
    <dbReference type="NCBI Taxonomy" id="29581"/>
    <lineage>
        <taxon>Bacteria</taxon>
        <taxon>Pseudomonadati</taxon>
        <taxon>Pseudomonadota</taxon>
        <taxon>Betaproteobacteria</taxon>
        <taxon>Burkholderiales</taxon>
        <taxon>Oxalobacteraceae</taxon>
        <taxon>Janthinobacterium</taxon>
    </lineage>
</organism>
<name>A0A1E8PRI2_9BURK</name>
<dbReference type="EMBL" id="MAQB02000001">
    <property type="protein sequence ID" value="OFJ48865.1"/>
    <property type="molecule type" value="Genomic_DNA"/>
</dbReference>
<dbReference type="AlphaFoldDB" id="A0A1E8PRI2"/>
<gene>
    <name evidence="1" type="ORF">BA896_008060</name>
</gene>
<accession>A0A1E8PRI2</accession>